<sequence length="214" mass="23621">MLRLWGGGVSAALGPIRCPDAYCTVEEWRVRPGTAWTIRGQWKICPGGLESVKTPVSLGLDGSFREWGKLSGGCGTIAGWNLKMAGSGRMGLDRSASSHSQPVQSMRVAFYTETSKDVLLVMMVMPGVPPERLRRTKDVVFEDDDNFNNNQPIIGWTREMRFRPLLPQISLCDVGKGRPQKTRGENIRPRQCNRQGRHPYAAKCGALPLAVSPP</sequence>
<evidence type="ECO:0000313" key="2">
    <source>
        <dbReference type="Proteomes" id="UP000736672"/>
    </source>
</evidence>
<organism evidence="1 2">
    <name type="scientific">Fusarium solani</name>
    <name type="common">Filamentous fungus</name>
    <dbReference type="NCBI Taxonomy" id="169388"/>
    <lineage>
        <taxon>Eukaryota</taxon>
        <taxon>Fungi</taxon>
        <taxon>Dikarya</taxon>
        <taxon>Ascomycota</taxon>
        <taxon>Pezizomycotina</taxon>
        <taxon>Sordariomycetes</taxon>
        <taxon>Hypocreomycetidae</taxon>
        <taxon>Hypocreales</taxon>
        <taxon>Nectriaceae</taxon>
        <taxon>Fusarium</taxon>
        <taxon>Fusarium solani species complex</taxon>
    </lineage>
</organism>
<evidence type="ECO:0000313" key="1">
    <source>
        <dbReference type="EMBL" id="KAH7235282.1"/>
    </source>
</evidence>
<dbReference type="Proteomes" id="UP000736672">
    <property type="component" value="Unassembled WGS sequence"/>
</dbReference>
<accession>A0A9P9GCK6</accession>
<proteinExistence type="predicted"/>
<protein>
    <submittedName>
        <fullName evidence="1">Uncharacterized protein</fullName>
    </submittedName>
</protein>
<reference evidence="1" key="1">
    <citation type="journal article" date="2021" name="Nat. Commun.">
        <title>Genetic determinants of endophytism in the Arabidopsis root mycobiome.</title>
        <authorList>
            <person name="Mesny F."/>
            <person name="Miyauchi S."/>
            <person name="Thiergart T."/>
            <person name="Pickel B."/>
            <person name="Atanasova L."/>
            <person name="Karlsson M."/>
            <person name="Huettel B."/>
            <person name="Barry K.W."/>
            <person name="Haridas S."/>
            <person name="Chen C."/>
            <person name="Bauer D."/>
            <person name="Andreopoulos W."/>
            <person name="Pangilinan J."/>
            <person name="LaButti K."/>
            <person name="Riley R."/>
            <person name="Lipzen A."/>
            <person name="Clum A."/>
            <person name="Drula E."/>
            <person name="Henrissat B."/>
            <person name="Kohler A."/>
            <person name="Grigoriev I.V."/>
            <person name="Martin F.M."/>
            <person name="Hacquard S."/>
        </authorList>
    </citation>
    <scope>NUCLEOTIDE SEQUENCE</scope>
    <source>
        <strain evidence="1">FSSC 5 MPI-SDFR-AT-0091</strain>
    </source>
</reference>
<keyword evidence="2" id="KW-1185">Reference proteome</keyword>
<name>A0A9P9GCK6_FUSSL</name>
<dbReference type="EMBL" id="JAGTJS010000024">
    <property type="protein sequence ID" value="KAH7235282.1"/>
    <property type="molecule type" value="Genomic_DNA"/>
</dbReference>
<dbReference type="AlphaFoldDB" id="A0A9P9GCK6"/>
<gene>
    <name evidence="1" type="ORF">B0J15DRAFT_152093</name>
</gene>
<comment type="caution">
    <text evidence="1">The sequence shown here is derived from an EMBL/GenBank/DDBJ whole genome shotgun (WGS) entry which is preliminary data.</text>
</comment>